<feature type="region of interest" description="Disordered" evidence="1">
    <location>
        <begin position="1"/>
        <end position="44"/>
    </location>
</feature>
<feature type="domain" description="SET" evidence="2">
    <location>
        <begin position="487"/>
        <end position="678"/>
    </location>
</feature>
<proteinExistence type="predicted"/>
<gene>
    <name evidence="3" type="ORF">GZ78_01140</name>
</gene>
<name>A0A081NJW1_9GAMM</name>
<organism evidence="3 4">
    <name type="scientific">Endozoicomonas numazuensis</name>
    <dbReference type="NCBI Taxonomy" id="1137799"/>
    <lineage>
        <taxon>Bacteria</taxon>
        <taxon>Pseudomonadati</taxon>
        <taxon>Pseudomonadota</taxon>
        <taxon>Gammaproteobacteria</taxon>
        <taxon>Oceanospirillales</taxon>
        <taxon>Endozoicomonadaceae</taxon>
        <taxon>Endozoicomonas</taxon>
    </lineage>
</organism>
<dbReference type="EMBL" id="JOKH01000001">
    <property type="protein sequence ID" value="KEQ18734.1"/>
    <property type="molecule type" value="Genomic_DNA"/>
</dbReference>
<dbReference type="AlphaFoldDB" id="A0A081NJW1"/>
<dbReference type="SUPFAM" id="SSF82199">
    <property type="entry name" value="SET domain"/>
    <property type="match status" value="1"/>
</dbReference>
<evidence type="ECO:0000259" key="2">
    <source>
        <dbReference type="PROSITE" id="PS50280"/>
    </source>
</evidence>
<protein>
    <recommendedName>
        <fullName evidence="2">SET domain-containing protein</fullName>
    </recommendedName>
</protein>
<comment type="caution">
    <text evidence="3">The sequence shown here is derived from an EMBL/GenBank/DDBJ whole genome shotgun (WGS) entry which is preliminary data.</text>
</comment>
<dbReference type="OrthoDB" id="9839103at2"/>
<dbReference type="Gene3D" id="2.170.270.10">
    <property type="entry name" value="SET domain"/>
    <property type="match status" value="1"/>
</dbReference>
<keyword evidence="4" id="KW-1185">Reference proteome</keyword>
<sequence length="1177" mass="133537">MEPTSGANPPRFFSNQEAEEDIDQPPSAKRFRQGESLSHRSARSAPSMLPRLSIPASGILSLEDCFPDADHLQLQEELYGSLISIQRDSVHRDTCLPRLLSELQQRFTRPINLFQLIEYIKRHFKLPDAQLSRLLSEADLKALILGYSDKGISALLDTLNFLEIKPPFRGHQQWDLVLLVRYVPELLSGLPDLNDDLGEQLYDRAMAGDEAAYTELKLFLLKDSKAFVWFIKVALEQGQSLKSLHRELQDTCWKLPEGFKSPNISVFFARLIDNLSGDLELRTALLRQFEFRWLSQVDNRQLGVLALKEMIKLRLTAGEPLEKVLDHLMVNASLPLGVRSWYELIASISGLSSEKLVLDSSSQSLLVAFVKAQSSLQKRRALEKLQFRALHGDGENRIAYAKGLYDFCGRLDEVEFTFNHLEIPSPDGGKWDIEGLKQAIGIPLNILPMSSGERGVKIVDPRVLNVAGLSLDYKEVSDVLAKMDSGDTVEMGQSLRAGNGCIAKVAIKQYQLLGEYSGRVVVRSELDEEHKKMKGIQPDKPVSQTHQHLYVVIDPVPEPHFLTEPDTYTAWTHQIRLMFEPESEGRTIAGHLGYELGVNGEQGGGNFRFLNHDAHHPNVQLLSIVRPECIDWIDYEERIYLKPGTDLQAAIKLVVIAIADIDPNDPVERNRELTFDYGGIGLLNFALVGKDIVQNPEELFEIDPQSRLLRKSPVAEMMSTDVSEVNSISHSDATVTDMEVGLAEPSPDDIPRLSSQEQTLFLADLDNPPSALRAKSLLPNAELVRQANQGDDEALAWLLYKTLSSATYVQRGASGVSARMKELKVKAKPTKQFQMIEKYIPMSRIQLCQLMHGEALRHYSQRDTERVKEFLRYWVCQHKSFQQLVIFLKRSQVLCPPVVKKPNEWSDNALHELLPGLKHYYECLAEETLIELEMKVANDKDANASAFLLDMARLHIEKGLQHYLLGIARRICTGTLGELVTNLNNRKLKMPPEYRERWNADELAKYIVGFVDSANWLTYKDSMPILQALMRHENDEVLRQYIKSQIVEEGVSLFNLVNKLCHSEVSNPCGGSWELAHFADYLKARFPYTDLFKRTLAELYEAIDEDNDFHASEKIELAIRARWREPGAFDAWLLKLEELRYSESHMLMELRRIGIPGNWNRKTLREALATAVSPSSE</sequence>
<evidence type="ECO:0000313" key="4">
    <source>
        <dbReference type="Proteomes" id="UP000028073"/>
    </source>
</evidence>
<evidence type="ECO:0000313" key="3">
    <source>
        <dbReference type="EMBL" id="KEQ18734.1"/>
    </source>
</evidence>
<dbReference type="InterPro" id="IPR046341">
    <property type="entry name" value="SET_dom_sf"/>
</dbReference>
<dbReference type="STRING" id="1137799.GZ78_01140"/>
<evidence type="ECO:0000256" key="1">
    <source>
        <dbReference type="SAM" id="MobiDB-lite"/>
    </source>
</evidence>
<dbReference type="Proteomes" id="UP000028073">
    <property type="component" value="Unassembled WGS sequence"/>
</dbReference>
<reference evidence="3 4" key="1">
    <citation type="submission" date="2014-06" db="EMBL/GenBank/DDBJ databases">
        <title>Whole Genome Sequences of Three Symbiotic Endozoicomonas Bacteria.</title>
        <authorList>
            <person name="Neave M.J."/>
            <person name="Apprill A."/>
            <person name="Voolstra C.R."/>
        </authorList>
    </citation>
    <scope>NUCLEOTIDE SEQUENCE [LARGE SCALE GENOMIC DNA]</scope>
    <source>
        <strain evidence="3 4">DSM 25634</strain>
    </source>
</reference>
<dbReference type="RefSeq" id="WP_034832050.1">
    <property type="nucleotide sequence ID" value="NZ_JOKH01000001.1"/>
</dbReference>
<accession>A0A081NJW1</accession>
<dbReference type="InterPro" id="IPR001214">
    <property type="entry name" value="SET_dom"/>
</dbReference>
<dbReference type="PROSITE" id="PS50280">
    <property type="entry name" value="SET"/>
    <property type="match status" value="1"/>
</dbReference>